<keyword evidence="3" id="KW-1185">Reference proteome</keyword>
<feature type="region of interest" description="Disordered" evidence="1">
    <location>
        <begin position="72"/>
        <end position="116"/>
    </location>
</feature>
<evidence type="ECO:0000256" key="1">
    <source>
        <dbReference type="SAM" id="MobiDB-lite"/>
    </source>
</evidence>
<dbReference type="Proteomes" id="UP000314294">
    <property type="component" value="Unassembled WGS sequence"/>
</dbReference>
<feature type="compositionally biased region" description="Low complexity" evidence="1">
    <location>
        <begin position="10"/>
        <end position="28"/>
    </location>
</feature>
<feature type="region of interest" description="Disordered" evidence="1">
    <location>
        <begin position="1"/>
        <end position="28"/>
    </location>
</feature>
<proteinExistence type="predicted"/>
<name>A0A4Z2EK29_9TELE</name>
<dbReference type="EMBL" id="SRLO01005980">
    <property type="protein sequence ID" value="TNN29169.1"/>
    <property type="molecule type" value="Genomic_DNA"/>
</dbReference>
<gene>
    <name evidence="2" type="ORF">EYF80_060682</name>
</gene>
<reference evidence="2 3" key="1">
    <citation type="submission" date="2019-03" db="EMBL/GenBank/DDBJ databases">
        <title>First draft genome of Liparis tanakae, snailfish: a comprehensive survey of snailfish specific genes.</title>
        <authorList>
            <person name="Kim W."/>
            <person name="Song I."/>
            <person name="Jeong J.-H."/>
            <person name="Kim D."/>
            <person name="Kim S."/>
            <person name="Ryu S."/>
            <person name="Song J.Y."/>
            <person name="Lee S.K."/>
        </authorList>
    </citation>
    <scope>NUCLEOTIDE SEQUENCE [LARGE SCALE GENOMIC DNA]</scope>
    <source>
        <tissue evidence="2">Muscle</tissue>
    </source>
</reference>
<evidence type="ECO:0000313" key="2">
    <source>
        <dbReference type="EMBL" id="TNN29169.1"/>
    </source>
</evidence>
<organism evidence="2 3">
    <name type="scientific">Liparis tanakae</name>
    <name type="common">Tanaka's snailfish</name>
    <dbReference type="NCBI Taxonomy" id="230148"/>
    <lineage>
        <taxon>Eukaryota</taxon>
        <taxon>Metazoa</taxon>
        <taxon>Chordata</taxon>
        <taxon>Craniata</taxon>
        <taxon>Vertebrata</taxon>
        <taxon>Euteleostomi</taxon>
        <taxon>Actinopterygii</taxon>
        <taxon>Neopterygii</taxon>
        <taxon>Teleostei</taxon>
        <taxon>Neoteleostei</taxon>
        <taxon>Acanthomorphata</taxon>
        <taxon>Eupercaria</taxon>
        <taxon>Perciformes</taxon>
        <taxon>Cottioidei</taxon>
        <taxon>Cottales</taxon>
        <taxon>Liparidae</taxon>
        <taxon>Liparis</taxon>
    </lineage>
</organism>
<evidence type="ECO:0000313" key="3">
    <source>
        <dbReference type="Proteomes" id="UP000314294"/>
    </source>
</evidence>
<dbReference type="AlphaFoldDB" id="A0A4Z2EK29"/>
<sequence>MMTDTDARMPSGARAAAPPREASAGSAGAAALRETALALLRFFLGKLCWKRAPMRMFSAWRILYVRFTGSDPESVKKPTSMKGTRKLRRDSAQMAPSSPAARRMVSTRLAGRTERS</sequence>
<protein>
    <submittedName>
        <fullName evidence="2">Uncharacterized protein</fullName>
    </submittedName>
</protein>
<comment type="caution">
    <text evidence="2">The sequence shown here is derived from an EMBL/GenBank/DDBJ whole genome shotgun (WGS) entry which is preliminary data.</text>
</comment>
<accession>A0A4Z2EK29</accession>